<keyword evidence="5" id="KW-0675">Receptor</keyword>
<dbReference type="InterPro" id="IPR036734">
    <property type="entry name" value="Neur_chan_lig-bd_sf"/>
</dbReference>
<evidence type="ECO:0000259" key="4">
    <source>
        <dbReference type="Pfam" id="PF02932"/>
    </source>
</evidence>
<dbReference type="Gene3D" id="1.20.58.390">
    <property type="entry name" value="Neurotransmitter-gated ion-channel transmembrane domain"/>
    <property type="match status" value="1"/>
</dbReference>
<feature type="domain" description="Neurotransmitter-gated ion-channel transmembrane" evidence="4">
    <location>
        <begin position="48"/>
        <end position="184"/>
    </location>
</feature>
<dbReference type="Pfam" id="PF02932">
    <property type="entry name" value="Neur_chan_memb"/>
    <property type="match status" value="1"/>
</dbReference>
<keyword evidence="3" id="KW-1133">Transmembrane helix</keyword>
<dbReference type="CDD" id="cd19051">
    <property type="entry name" value="LGIC_TM_cation"/>
    <property type="match status" value="1"/>
</dbReference>
<comment type="subcellular location">
    <subcellularLocation>
        <location evidence="1">Membrane</location>
        <topology evidence="1">Multi-pass membrane protein</topology>
    </subcellularLocation>
</comment>
<reference evidence="5" key="1">
    <citation type="submission" date="2022-07" db="EMBL/GenBank/DDBJ databases">
        <authorList>
            <person name="Trinca V."/>
            <person name="Uliana J.V.C."/>
            <person name="Torres T.T."/>
            <person name="Ward R.J."/>
            <person name="Monesi N."/>
        </authorList>
    </citation>
    <scope>NUCLEOTIDE SEQUENCE</scope>
    <source>
        <strain evidence="5">HSMRA1968</strain>
        <tissue evidence="5">Whole embryos</tissue>
    </source>
</reference>
<dbReference type="InterPro" id="IPR006201">
    <property type="entry name" value="Neur_channel"/>
</dbReference>
<comment type="caution">
    <text evidence="5">The sequence shown here is derived from an EMBL/GenBank/DDBJ whole genome shotgun (WGS) entry which is preliminary data.</text>
</comment>
<dbReference type="InterPro" id="IPR038050">
    <property type="entry name" value="Neuro_actylchol_rec"/>
</dbReference>
<dbReference type="OrthoDB" id="5975154at2759"/>
<feature type="transmembrane region" description="Helical" evidence="3">
    <location>
        <begin position="73"/>
        <end position="91"/>
    </location>
</feature>
<keyword evidence="3" id="KW-0472">Membrane</keyword>
<feature type="transmembrane region" description="Helical" evidence="3">
    <location>
        <begin position="103"/>
        <end position="125"/>
    </location>
</feature>
<evidence type="ECO:0000256" key="3">
    <source>
        <dbReference type="SAM" id="Phobius"/>
    </source>
</evidence>
<feature type="region of interest" description="Disordered" evidence="2">
    <location>
        <begin position="164"/>
        <end position="185"/>
    </location>
</feature>
<protein>
    <submittedName>
        <fullName evidence="5">Acetylcholine receptor subunit alpha-type acr-16</fullName>
    </submittedName>
</protein>
<dbReference type="InterPro" id="IPR036719">
    <property type="entry name" value="Neuro-gated_channel_TM_sf"/>
</dbReference>
<name>A0A9Q0MQ57_9DIPT</name>
<dbReference type="EMBL" id="WJQU01000004">
    <property type="protein sequence ID" value="KAJ6635866.1"/>
    <property type="molecule type" value="Genomic_DNA"/>
</dbReference>
<dbReference type="GO" id="GO:0016020">
    <property type="term" value="C:membrane"/>
    <property type="evidence" value="ECO:0007669"/>
    <property type="project" value="UniProtKB-SubCell"/>
</dbReference>
<dbReference type="GO" id="GO:0004888">
    <property type="term" value="F:transmembrane signaling receptor activity"/>
    <property type="evidence" value="ECO:0007669"/>
    <property type="project" value="InterPro"/>
</dbReference>
<keyword evidence="6" id="KW-1185">Reference proteome</keyword>
<sequence>MENEEWKILTIGAETIANTYPCCPDDKYIRIKYTVRLKRRTFYYFFNLLVPCGLIGFLAVLGFTLPPDSGEKLSLGATLLFSLIVFLNMIGDSMPANSDAIPLLGTYFNCVMVTIALSVVSTIVINLNLNAMHVKEVQGRSKKVFLVWLPWILRMNSPPCLVSQQDKSKKKVGDHANTSHLSHSENACSLPSQQWKFIAIS</sequence>
<evidence type="ECO:0000256" key="2">
    <source>
        <dbReference type="SAM" id="MobiDB-lite"/>
    </source>
</evidence>
<keyword evidence="3" id="KW-0812">Transmembrane</keyword>
<evidence type="ECO:0000313" key="5">
    <source>
        <dbReference type="EMBL" id="KAJ6635866.1"/>
    </source>
</evidence>
<dbReference type="FunFam" id="1.20.58.390:FF:000043">
    <property type="entry name" value="AcetylCholine Receptor"/>
    <property type="match status" value="1"/>
</dbReference>
<accession>A0A9Q0MQ57</accession>
<dbReference type="Proteomes" id="UP001151699">
    <property type="component" value="Chromosome C"/>
</dbReference>
<evidence type="ECO:0000256" key="1">
    <source>
        <dbReference type="ARBA" id="ARBA00004141"/>
    </source>
</evidence>
<gene>
    <name evidence="5" type="primary">acr-16_0</name>
    <name evidence="5" type="ORF">Bhyg_14452</name>
</gene>
<organism evidence="5 6">
    <name type="scientific">Pseudolycoriella hygida</name>
    <dbReference type="NCBI Taxonomy" id="35572"/>
    <lineage>
        <taxon>Eukaryota</taxon>
        <taxon>Metazoa</taxon>
        <taxon>Ecdysozoa</taxon>
        <taxon>Arthropoda</taxon>
        <taxon>Hexapoda</taxon>
        <taxon>Insecta</taxon>
        <taxon>Pterygota</taxon>
        <taxon>Neoptera</taxon>
        <taxon>Endopterygota</taxon>
        <taxon>Diptera</taxon>
        <taxon>Nematocera</taxon>
        <taxon>Sciaroidea</taxon>
        <taxon>Sciaridae</taxon>
        <taxon>Pseudolycoriella</taxon>
    </lineage>
</organism>
<evidence type="ECO:0000313" key="6">
    <source>
        <dbReference type="Proteomes" id="UP001151699"/>
    </source>
</evidence>
<dbReference type="Gene3D" id="2.70.170.10">
    <property type="entry name" value="Neurotransmitter-gated ion-channel ligand-binding domain"/>
    <property type="match status" value="1"/>
</dbReference>
<feature type="compositionally biased region" description="Polar residues" evidence="2">
    <location>
        <begin position="176"/>
        <end position="185"/>
    </location>
</feature>
<feature type="transmembrane region" description="Helical" evidence="3">
    <location>
        <begin position="42"/>
        <end position="61"/>
    </location>
</feature>
<dbReference type="AlphaFoldDB" id="A0A9Q0MQ57"/>
<dbReference type="PANTHER" id="PTHR18945">
    <property type="entry name" value="NEUROTRANSMITTER GATED ION CHANNEL"/>
    <property type="match status" value="1"/>
</dbReference>
<dbReference type="InterPro" id="IPR006029">
    <property type="entry name" value="Neurotrans-gated_channel_TM"/>
</dbReference>
<dbReference type="SUPFAM" id="SSF90112">
    <property type="entry name" value="Neurotransmitter-gated ion-channel transmembrane pore"/>
    <property type="match status" value="1"/>
</dbReference>
<proteinExistence type="predicted"/>
<dbReference type="GO" id="GO:0005230">
    <property type="term" value="F:extracellular ligand-gated monoatomic ion channel activity"/>
    <property type="evidence" value="ECO:0007669"/>
    <property type="project" value="InterPro"/>
</dbReference>